<dbReference type="InterPro" id="IPR000734">
    <property type="entry name" value="TAG_lipase"/>
</dbReference>
<evidence type="ECO:0000256" key="6">
    <source>
        <dbReference type="RuleBase" id="RU004262"/>
    </source>
</evidence>
<dbReference type="GO" id="GO:0005576">
    <property type="term" value="C:extracellular region"/>
    <property type="evidence" value="ECO:0007669"/>
    <property type="project" value="UniProtKB-SubCell"/>
</dbReference>
<dbReference type="PRINTS" id="PR00822">
    <property type="entry name" value="LIPOLIPASE"/>
</dbReference>
<dbReference type="AlphaFoldDB" id="A0ABD0NGM0"/>
<dbReference type="InterPro" id="IPR002330">
    <property type="entry name" value="Lipo_Lipase"/>
</dbReference>
<keyword evidence="9" id="KW-1185">Reference proteome</keyword>
<evidence type="ECO:0000313" key="9">
    <source>
        <dbReference type="Proteomes" id="UP001529510"/>
    </source>
</evidence>
<evidence type="ECO:0000256" key="3">
    <source>
        <dbReference type="ARBA" id="ARBA00022525"/>
    </source>
</evidence>
<name>A0ABD0NGM0_CIRMR</name>
<evidence type="ECO:0000313" key="8">
    <source>
        <dbReference type="EMBL" id="KAL0160452.1"/>
    </source>
</evidence>
<accession>A0ABD0NGM0</accession>
<reference evidence="8 9" key="1">
    <citation type="submission" date="2024-05" db="EMBL/GenBank/DDBJ databases">
        <title>Genome sequencing and assembly of Indian major carp, Cirrhinus mrigala (Hamilton, 1822).</title>
        <authorList>
            <person name="Mohindra V."/>
            <person name="Chowdhury L.M."/>
            <person name="Lal K."/>
            <person name="Jena J.K."/>
        </authorList>
    </citation>
    <scope>NUCLEOTIDE SEQUENCE [LARGE SCALE GENOMIC DNA]</scope>
    <source>
        <strain evidence="8">CM1030</strain>
        <tissue evidence="8">Blood</tissue>
    </source>
</reference>
<keyword evidence="3" id="KW-0964">Secreted</keyword>
<evidence type="ECO:0000256" key="5">
    <source>
        <dbReference type="ARBA" id="ARBA00023098"/>
    </source>
</evidence>
<dbReference type="EMBL" id="JAMKFB020000022">
    <property type="protein sequence ID" value="KAL0160452.1"/>
    <property type="molecule type" value="Genomic_DNA"/>
</dbReference>
<dbReference type="Gene3D" id="3.40.50.1820">
    <property type="entry name" value="alpha/beta hydrolase"/>
    <property type="match status" value="1"/>
</dbReference>
<evidence type="ECO:0000256" key="2">
    <source>
        <dbReference type="ARBA" id="ARBA00010701"/>
    </source>
</evidence>
<feature type="domain" description="Lipase" evidence="7">
    <location>
        <begin position="3"/>
        <end position="113"/>
    </location>
</feature>
<feature type="non-terminal residue" evidence="8">
    <location>
        <position position="113"/>
    </location>
</feature>
<comment type="similarity">
    <text evidence="2 6">Belongs to the AB hydrolase superfamily. Lipase family.</text>
</comment>
<dbReference type="GO" id="GO:0046872">
    <property type="term" value="F:metal ion binding"/>
    <property type="evidence" value="ECO:0007669"/>
    <property type="project" value="UniProtKB-KW"/>
</dbReference>
<organism evidence="8 9">
    <name type="scientific">Cirrhinus mrigala</name>
    <name type="common">Mrigala</name>
    <dbReference type="NCBI Taxonomy" id="683832"/>
    <lineage>
        <taxon>Eukaryota</taxon>
        <taxon>Metazoa</taxon>
        <taxon>Chordata</taxon>
        <taxon>Craniata</taxon>
        <taxon>Vertebrata</taxon>
        <taxon>Euteleostomi</taxon>
        <taxon>Actinopterygii</taxon>
        <taxon>Neopterygii</taxon>
        <taxon>Teleostei</taxon>
        <taxon>Ostariophysi</taxon>
        <taxon>Cypriniformes</taxon>
        <taxon>Cyprinidae</taxon>
        <taxon>Labeoninae</taxon>
        <taxon>Labeonini</taxon>
        <taxon>Cirrhinus</taxon>
    </lineage>
</organism>
<evidence type="ECO:0000259" key="7">
    <source>
        <dbReference type="Pfam" id="PF00151"/>
    </source>
</evidence>
<keyword evidence="5" id="KW-0443">Lipid metabolism</keyword>
<dbReference type="Pfam" id="PF00151">
    <property type="entry name" value="Lipase"/>
    <property type="match status" value="1"/>
</dbReference>
<dbReference type="SUPFAM" id="SSF53474">
    <property type="entry name" value="alpha/beta-Hydrolases"/>
    <property type="match status" value="1"/>
</dbReference>
<comment type="subcellular location">
    <subcellularLocation>
        <location evidence="1">Secreted</location>
    </subcellularLocation>
</comment>
<dbReference type="GO" id="GO:0006629">
    <property type="term" value="P:lipid metabolic process"/>
    <property type="evidence" value="ECO:0007669"/>
    <property type="project" value="UniProtKB-KW"/>
</dbReference>
<evidence type="ECO:0000256" key="1">
    <source>
        <dbReference type="ARBA" id="ARBA00004613"/>
    </source>
</evidence>
<proteinExistence type="inferred from homology"/>
<evidence type="ECO:0000256" key="4">
    <source>
        <dbReference type="ARBA" id="ARBA00022723"/>
    </source>
</evidence>
<dbReference type="PRINTS" id="PR00821">
    <property type="entry name" value="TAGLIPASE"/>
</dbReference>
<dbReference type="InterPro" id="IPR029058">
    <property type="entry name" value="AB_hydrolase_fold"/>
</dbReference>
<dbReference type="Proteomes" id="UP001529510">
    <property type="component" value="Unassembled WGS sequence"/>
</dbReference>
<dbReference type="PANTHER" id="PTHR11610">
    <property type="entry name" value="LIPASE"/>
    <property type="match status" value="1"/>
</dbReference>
<gene>
    <name evidence="8" type="ORF">M9458_044177</name>
</gene>
<dbReference type="PANTHER" id="PTHR11610:SF3">
    <property type="entry name" value="LIPOPROTEIN LIPASE"/>
    <property type="match status" value="1"/>
</dbReference>
<dbReference type="InterPro" id="IPR013818">
    <property type="entry name" value="Lipase"/>
</dbReference>
<comment type="caution">
    <text evidence="8">The sequence shown here is derived from an EMBL/GenBank/DDBJ whole genome shotgun (WGS) entry which is preliminary data.</text>
</comment>
<sequence length="113" mass="13024">MTDFTDIESKFSFRTSEEPEEDLCYIVPGQPETIKECNFNPDTKTFVVIHGWTVTGMFESWVPKLVTALYDREPTANVIVVDWLSRAQQHYPTSAAYTKLVGRDVAKFVNWLQ</sequence>
<keyword evidence="4" id="KW-0479">Metal-binding</keyword>
<protein>
    <recommendedName>
        <fullName evidence="7">Lipase domain-containing protein</fullName>
    </recommendedName>
</protein>